<dbReference type="PROSITE" id="PS50893">
    <property type="entry name" value="ABC_TRANSPORTER_2"/>
    <property type="match status" value="1"/>
</dbReference>
<dbReference type="PROSITE" id="PS00211">
    <property type="entry name" value="ABC_TRANSPORTER_1"/>
    <property type="match status" value="1"/>
</dbReference>
<dbReference type="OrthoDB" id="4283894at2"/>
<name>A0A430FL42_9BIFI</name>
<keyword evidence="6" id="KW-0472">Membrane</keyword>
<dbReference type="PANTHER" id="PTHR43166">
    <property type="entry name" value="AMINO ACID IMPORT ATP-BINDING PROTEIN"/>
    <property type="match status" value="1"/>
</dbReference>
<feature type="domain" description="ABC transporter" evidence="9">
    <location>
        <begin position="2"/>
        <end position="239"/>
    </location>
</feature>
<dbReference type="InterPro" id="IPR003439">
    <property type="entry name" value="ABC_transporter-like_ATP-bd"/>
</dbReference>
<dbReference type="EMBL" id="QXGL01000002">
    <property type="protein sequence ID" value="RSX53547.1"/>
    <property type="molecule type" value="Genomic_DNA"/>
</dbReference>
<dbReference type="AlphaFoldDB" id="A0A430FL42"/>
<organism evidence="10 11">
    <name type="scientific">Bifidobacterium goeldii</name>
    <dbReference type="NCBI Taxonomy" id="2306975"/>
    <lineage>
        <taxon>Bacteria</taxon>
        <taxon>Bacillati</taxon>
        <taxon>Actinomycetota</taxon>
        <taxon>Actinomycetes</taxon>
        <taxon>Bifidobacteriales</taxon>
        <taxon>Bifidobacteriaceae</taxon>
        <taxon>Bifidobacterium</taxon>
    </lineage>
</organism>
<evidence type="ECO:0000259" key="9">
    <source>
        <dbReference type="PROSITE" id="PS50893"/>
    </source>
</evidence>
<comment type="subcellular location">
    <subcellularLocation>
        <location evidence="1">Cell membrane</location>
        <topology evidence="1">Peripheral membrane protein</topology>
    </subcellularLocation>
</comment>
<comment type="caution">
    <text evidence="10">The sequence shown here is derived from an EMBL/GenBank/DDBJ whole genome shotgun (WGS) entry which is preliminary data.</text>
</comment>
<accession>A0A430FL42</accession>
<keyword evidence="4" id="KW-0547">Nucleotide-binding</keyword>
<dbReference type="InterPro" id="IPR030679">
    <property type="entry name" value="ABC_ATPase_HisP-typ"/>
</dbReference>
<evidence type="ECO:0000256" key="5">
    <source>
        <dbReference type="ARBA" id="ARBA00022840"/>
    </source>
</evidence>
<protein>
    <recommendedName>
        <fullName evidence="7">ABC-type polar-amino-acid transporter</fullName>
        <ecNumber evidence="7">7.4.2.1</ecNumber>
    </recommendedName>
</protein>
<dbReference type="PANTHER" id="PTHR43166:SF35">
    <property type="entry name" value="L-CYSTINE IMPORT ATP-BINDING PROTEIN TCYN"/>
    <property type="match status" value="1"/>
</dbReference>
<keyword evidence="2" id="KW-0813">Transport</keyword>
<evidence type="ECO:0000256" key="2">
    <source>
        <dbReference type="ARBA" id="ARBA00022448"/>
    </source>
</evidence>
<dbReference type="Proteomes" id="UP000287533">
    <property type="component" value="Unassembled WGS sequence"/>
</dbReference>
<reference evidence="10 11" key="1">
    <citation type="submission" date="2018-09" db="EMBL/GenBank/DDBJ databases">
        <title>Characterization of the phylogenetic diversity of five novel species belonging to the genus Bifidobacterium.</title>
        <authorList>
            <person name="Lugli G.A."/>
            <person name="Duranti S."/>
            <person name="Milani C."/>
        </authorList>
    </citation>
    <scope>NUCLEOTIDE SEQUENCE [LARGE SCALE GENOMIC DNA]</scope>
    <source>
        <strain evidence="10 11">2034B</strain>
    </source>
</reference>
<evidence type="ECO:0000256" key="6">
    <source>
        <dbReference type="ARBA" id="ARBA00023136"/>
    </source>
</evidence>
<evidence type="ECO:0000256" key="1">
    <source>
        <dbReference type="ARBA" id="ARBA00004202"/>
    </source>
</evidence>
<dbReference type="InterPro" id="IPR027417">
    <property type="entry name" value="P-loop_NTPase"/>
</dbReference>
<dbReference type="InterPro" id="IPR050086">
    <property type="entry name" value="MetN_ABC_transporter-like"/>
</dbReference>
<keyword evidence="11" id="KW-1185">Reference proteome</keyword>
<proteinExistence type="predicted"/>
<dbReference type="RefSeq" id="WP_125980186.1">
    <property type="nucleotide sequence ID" value="NZ_QXGL01000002.1"/>
</dbReference>
<gene>
    <name evidence="10" type="ORF">D2E25_0870</name>
</gene>
<dbReference type="SUPFAM" id="SSF52540">
    <property type="entry name" value="P-loop containing nucleoside triphosphate hydrolases"/>
    <property type="match status" value="1"/>
</dbReference>
<evidence type="ECO:0000256" key="7">
    <source>
        <dbReference type="ARBA" id="ARBA00038850"/>
    </source>
</evidence>
<dbReference type="Pfam" id="PF00005">
    <property type="entry name" value="ABC_tran"/>
    <property type="match status" value="1"/>
</dbReference>
<evidence type="ECO:0000256" key="8">
    <source>
        <dbReference type="ARBA" id="ARBA00047624"/>
    </source>
</evidence>
<evidence type="ECO:0000313" key="10">
    <source>
        <dbReference type="EMBL" id="RSX53547.1"/>
    </source>
</evidence>
<dbReference type="FunFam" id="3.40.50.300:FF:000020">
    <property type="entry name" value="Amino acid ABC transporter ATP-binding component"/>
    <property type="match status" value="1"/>
</dbReference>
<dbReference type="GO" id="GO:0016887">
    <property type="term" value="F:ATP hydrolysis activity"/>
    <property type="evidence" value="ECO:0007669"/>
    <property type="project" value="InterPro"/>
</dbReference>
<keyword evidence="3" id="KW-1003">Cell membrane</keyword>
<dbReference type="GO" id="GO:0015426">
    <property type="term" value="F:ATPase-coupled polar amino acid-transporter activity"/>
    <property type="evidence" value="ECO:0007669"/>
    <property type="project" value="UniProtKB-EC"/>
</dbReference>
<evidence type="ECO:0000256" key="3">
    <source>
        <dbReference type="ARBA" id="ARBA00022475"/>
    </source>
</evidence>
<keyword evidence="5 10" id="KW-0067">ATP-binding</keyword>
<dbReference type="EC" id="7.4.2.1" evidence="7"/>
<dbReference type="InterPro" id="IPR017871">
    <property type="entry name" value="ABC_transporter-like_CS"/>
</dbReference>
<dbReference type="InterPro" id="IPR003593">
    <property type="entry name" value="AAA+_ATPase"/>
</dbReference>
<dbReference type="CDD" id="cd03262">
    <property type="entry name" value="ABC_HisP_GlnQ"/>
    <property type="match status" value="1"/>
</dbReference>
<evidence type="ECO:0000313" key="11">
    <source>
        <dbReference type="Proteomes" id="UP000287533"/>
    </source>
</evidence>
<sequence>MIKVEHVSKSFGKLEVLKDVSFQVEEGQTVALIGSSGSGKSTLLRTLNLLETPDSGDITIGDVSFNANDITKTTIAEVRQRTAMVFQRFNLFTNKTALQNVAEALIVVQHKSKAEAFDIARKRLEDVGMANWADHYPRALSGGQQQRVAIARALALNPEYLLFDEPTSALDPELVGEVLGIIQQLAQRKKTMLIVTHEMAFARDVADKVVFLDKGRIAEEGNPKSFFVHPTTQRAQQFLARFRYEFSASSGETPATSLGEVQ</sequence>
<dbReference type="GO" id="GO:0005524">
    <property type="term" value="F:ATP binding"/>
    <property type="evidence" value="ECO:0007669"/>
    <property type="project" value="UniProtKB-KW"/>
</dbReference>
<dbReference type="SMART" id="SM00382">
    <property type="entry name" value="AAA"/>
    <property type="match status" value="1"/>
</dbReference>
<comment type="catalytic activity">
    <reaction evidence="8">
        <text>a polar amino acid(out) + ATP + H2O = a polar amino acid(in) + ADP + phosphate + H(+)</text>
        <dbReference type="Rhea" id="RHEA:14673"/>
        <dbReference type="ChEBI" id="CHEBI:15377"/>
        <dbReference type="ChEBI" id="CHEBI:15378"/>
        <dbReference type="ChEBI" id="CHEBI:30616"/>
        <dbReference type="ChEBI" id="CHEBI:43474"/>
        <dbReference type="ChEBI" id="CHEBI:62031"/>
        <dbReference type="ChEBI" id="CHEBI:456216"/>
        <dbReference type="EC" id="7.4.2.1"/>
    </reaction>
    <physiologicalReaction direction="left-to-right" evidence="8">
        <dbReference type="Rhea" id="RHEA:14674"/>
    </physiologicalReaction>
</comment>
<evidence type="ECO:0000256" key="4">
    <source>
        <dbReference type="ARBA" id="ARBA00022741"/>
    </source>
</evidence>
<dbReference type="Gene3D" id="3.40.50.300">
    <property type="entry name" value="P-loop containing nucleotide triphosphate hydrolases"/>
    <property type="match status" value="1"/>
</dbReference>
<dbReference type="GO" id="GO:0005886">
    <property type="term" value="C:plasma membrane"/>
    <property type="evidence" value="ECO:0007669"/>
    <property type="project" value="UniProtKB-SubCell"/>
</dbReference>
<dbReference type="PIRSF" id="PIRSF039085">
    <property type="entry name" value="ABC_ATPase_HisP"/>
    <property type="match status" value="1"/>
</dbReference>